<dbReference type="RefSeq" id="WP_132953722.1">
    <property type="nucleotide sequence ID" value="NZ_CP091507.1"/>
</dbReference>
<name>A0AAE9KGT9_9NEIS</name>
<reference evidence="2" key="2">
    <citation type="submission" date="2021-12" db="EMBL/GenBank/DDBJ databases">
        <authorList>
            <person name="Veyrier F.J."/>
        </authorList>
    </citation>
    <scope>NUCLEOTIDE SEQUENCE</scope>
    <source>
        <strain evidence="2">1258/02</strain>
    </source>
</reference>
<organism evidence="2 4">
    <name type="scientific">Uruburuella suis</name>
    <dbReference type="NCBI Taxonomy" id="252130"/>
    <lineage>
        <taxon>Bacteria</taxon>
        <taxon>Pseudomonadati</taxon>
        <taxon>Pseudomonadota</taxon>
        <taxon>Betaproteobacteria</taxon>
        <taxon>Neisseriales</taxon>
        <taxon>Neisseriaceae</taxon>
        <taxon>Uruburuella</taxon>
    </lineage>
</organism>
<evidence type="ECO:0000313" key="1">
    <source>
        <dbReference type="EMBL" id="TCP06479.1"/>
    </source>
</evidence>
<proteinExistence type="predicted"/>
<sequence>MSIKFLSSDISSKEPVELDLTDQQDDEQKKYQALLHKSLNQILDAENIIILAGSGTSLTFNISTGDKVAPSMTDLWHACYTMDEKIFDDIKNYTKYDDFAEKWKDKNGNECIAHDIELLLSRCDTFLSLRSLSERRLKQLENFVKNAKNRILEETDFTNKIKSHKDWEHHNKLLRVLGKRQPKQKRLKVFTTNYDLAFETSASNIGMIVIDGFEYSQPYQFNPIWFHYDIVHRVQSNDKTSTYLPNVFHLYKIHGSVDWVKTEQGIHKRISNEQIGEPVIIYPSSNKYQTSYESPYLDMISSFLEAIQKPKTAILCLGFGFNDKHINNAITMALRTNPELLLMISTRSLFNEEGSFNKEIRKLLIESVKAGDSRITLIDSSFADFVQQLPDRNKATPEENIFKIFQKIMIEDK</sequence>
<reference evidence="1 3" key="1">
    <citation type="submission" date="2019-03" db="EMBL/GenBank/DDBJ databases">
        <title>Genomic Encyclopedia of Type Strains, Phase IV (KMG-IV): sequencing the most valuable type-strain genomes for metagenomic binning, comparative biology and taxonomic classification.</title>
        <authorList>
            <person name="Goeker M."/>
        </authorList>
    </citation>
    <scope>NUCLEOTIDE SEQUENCE [LARGE SCALE GENOMIC DNA]</scope>
    <source>
        <strain evidence="1 3">DSM 17474</strain>
    </source>
</reference>
<protein>
    <submittedName>
        <fullName evidence="2">SIR2 family protein</fullName>
    </submittedName>
    <submittedName>
        <fullName evidence="1">SIR2-like protein</fullName>
    </submittedName>
</protein>
<dbReference type="KEGG" id="usu:LVJ78_00550"/>
<dbReference type="AlphaFoldDB" id="A0AAE9KGT9"/>
<dbReference type="EMBL" id="CP091507">
    <property type="protein sequence ID" value="UOO79561.1"/>
    <property type="molecule type" value="Genomic_DNA"/>
</dbReference>
<dbReference type="Pfam" id="PF13289">
    <property type="entry name" value="SIR2_2"/>
    <property type="match status" value="1"/>
</dbReference>
<gene>
    <name evidence="1" type="ORF">EV680_11133</name>
    <name evidence="2" type="ORF">LVJ78_00550</name>
</gene>
<dbReference type="EMBL" id="SLXE01000011">
    <property type="protein sequence ID" value="TCP06479.1"/>
    <property type="molecule type" value="Genomic_DNA"/>
</dbReference>
<reference evidence="2" key="3">
    <citation type="journal article" date="2022" name="Res Sq">
        <title>Evolution of multicellular longitudinally dividing oral cavity symbionts (Neisseriaceae).</title>
        <authorList>
            <person name="Nyongesa S."/>
            <person name="Weber P."/>
            <person name="Bernet E."/>
            <person name="Pullido F."/>
            <person name="Nieckarz M."/>
            <person name="Delaby M."/>
            <person name="Nieves C."/>
            <person name="Viehboeck T."/>
            <person name="Krause N."/>
            <person name="Rivera-Millot A."/>
            <person name="Nakamura A."/>
            <person name="Vischer N."/>
            <person name="VanNieuwenhze M."/>
            <person name="Brun Y."/>
            <person name="Cava F."/>
            <person name="Bulgheresi S."/>
            <person name="Veyrier F."/>
        </authorList>
    </citation>
    <scope>NUCLEOTIDE SEQUENCE</scope>
    <source>
        <strain evidence="2">1258/02</strain>
    </source>
</reference>
<evidence type="ECO:0000313" key="2">
    <source>
        <dbReference type="EMBL" id="UOO79561.1"/>
    </source>
</evidence>
<dbReference type="Proteomes" id="UP000829756">
    <property type="component" value="Chromosome"/>
</dbReference>
<keyword evidence="3" id="KW-1185">Reference proteome</keyword>
<evidence type="ECO:0000313" key="3">
    <source>
        <dbReference type="Proteomes" id="UP000294721"/>
    </source>
</evidence>
<evidence type="ECO:0000313" key="4">
    <source>
        <dbReference type="Proteomes" id="UP000829756"/>
    </source>
</evidence>
<dbReference type="Proteomes" id="UP000294721">
    <property type="component" value="Unassembled WGS sequence"/>
</dbReference>
<accession>A0AAE9KGT9</accession>